<proteinExistence type="predicted"/>
<name>A0A1K1MKC0_9BACT</name>
<accession>A0A1K1MKC0</accession>
<reference evidence="1 2" key="1">
    <citation type="submission" date="2016-11" db="EMBL/GenBank/DDBJ databases">
        <authorList>
            <person name="Jaros S."/>
            <person name="Januszkiewicz K."/>
            <person name="Wedrychowicz H."/>
        </authorList>
    </citation>
    <scope>NUCLEOTIDE SEQUENCE [LARGE SCALE GENOMIC DNA]</scope>
    <source>
        <strain evidence="1 2">DSM 784</strain>
    </source>
</reference>
<evidence type="ECO:0000313" key="2">
    <source>
        <dbReference type="Proteomes" id="UP000183788"/>
    </source>
</evidence>
<dbReference type="EMBL" id="FPIZ01000002">
    <property type="protein sequence ID" value="SFW23539.1"/>
    <property type="molecule type" value="Genomic_DNA"/>
</dbReference>
<sequence>MQIISKFATLSIPRKCNGGEGRAIVAAEGRKTLVVNEMLNYKFP</sequence>
<evidence type="ECO:0000313" key="1">
    <source>
        <dbReference type="EMBL" id="SFW23539.1"/>
    </source>
</evidence>
<dbReference type="Proteomes" id="UP000183788">
    <property type="component" value="Unassembled WGS sequence"/>
</dbReference>
<dbReference type="AlphaFoldDB" id="A0A1K1MKC0"/>
<dbReference type="STRING" id="1004.SAMN05661012_00649"/>
<gene>
    <name evidence="1" type="ORF">SAMN05661012_00649</name>
</gene>
<protein>
    <submittedName>
        <fullName evidence="1">Uncharacterized protein</fullName>
    </submittedName>
</protein>
<organism evidence="1 2">
    <name type="scientific">Chitinophaga sancti</name>
    <dbReference type="NCBI Taxonomy" id="1004"/>
    <lineage>
        <taxon>Bacteria</taxon>
        <taxon>Pseudomonadati</taxon>
        <taxon>Bacteroidota</taxon>
        <taxon>Chitinophagia</taxon>
        <taxon>Chitinophagales</taxon>
        <taxon>Chitinophagaceae</taxon>
        <taxon>Chitinophaga</taxon>
    </lineage>
</organism>